<evidence type="ECO:0000313" key="1">
    <source>
        <dbReference type="EMBL" id="KAK1716039.1"/>
    </source>
</evidence>
<dbReference type="InterPro" id="IPR043129">
    <property type="entry name" value="ATPase_NBD"/>
</dbReference>
<dbReference type="Gene3D" id="3.90.640.10">
    <property type="entry name" value="Actin, Chain A, domain 4"/>
    <property type="match status" value="1"/>
</dbReference>
<dbReference type="AlphaFoldDB" id="A0AAD8UCQ4"/>
<dbReference type="EMBL" id="JAHMHS010000118">
    <property type="protein sequence ID" value="KAK1716039.1"/>
    <property type="molecule type" value="Genomic_DNA"/>
</dbReference>
<organism evidence="1 2">
    <name type="scientific">Glomerella acutata</name>
    <name type="common">Colletotrichum acutatum</name>
    <dbReference type="NCBI Taxonomy" id="27357"/>
    <lineage>
        <taxon>Eukaryota</taxon>
        <taxon>Fungi</taxon>
        <taxon>Dikarya</taxon>
        <taxon>Ascomycota</taxon>
        <taxon>Pezizomycotina</taxon>
        <taxon>Sordariomycetes</taxon>
        <taxon>Hypocreomycetidae</taxon>
        <taxon>Glomerellales</taxon>
        <taxon>Glomerellaceae</taxon>
        <taxon>Colletotrichum</taxon>
        <taxon>Colletotrichum acutatum species complex</taxon>
    </lineage>
</organism>
<protein>
    <submittedName>
        <fullName evidence="1">Uncharacterized protein</fullName>
    </submittedName>
</protein>
<sequence>MDSSEIPSAILGWDWGSTAIRVSLLVFQGGERIIQEVFNTESHPGHDERYQKGAFNSALYLDGKGDVYPGERMDDNRIATPSKELFSMNSTASNSFKAINKSLNRVKSSSSRELIYKGMEAIARAVLQQVQSHCQGGYLHGRMLSGVKIRRIGLSYPAFWRQEERTFYEHIIRRVMPEFPNIFTNDTDVDFHVESLASAHNLFWNQRLHNKVLQISDKPTLLVFLDFGGYTLNGCMFSIVQGTKEVFSYYRVGDTFCTSGGTQLWERAFADFAARYFEIQQGFKLPPRERTQLLQSFHLQIKKFDSDEINDMSLHVTDPENATRSRTVYLTAAQAGRCFWDGMKQPIDLAKEKIAEAATLSDRVRVVVSGGSGKSSIVQAHVHDACRKANIDAPYPFYEKAGDKE</sequence>
<keyword evidence="2" id="KW-1185">Reference proteome</keyword>
<dbReference type="RefSeq" id="XP_060360433.1">
    <property type="nucleotide sequence ID" value="XM_060514704.1"/>
</dbReference>
<accession>A0AAD8UCQ4</accession>
<comment type="caution">
    <text evidence="1">The sequence shown here is derived from an EMBL/GenBank/DDBJ whole genome shotgun (WGS) entry which is preliminary data.</text>
</comment>
<gene>
    <name evidence="1" type="ORF">BDZ83DRAFT_756127</name>
</gene>
<dbReference type="Gene3D" id="3.30.420.40">
    <property type="match status" value="2"/>
</dbReference>
<proteinExistence type="predicted"/>
<dbReference type="Proteomes" id="UP001244207">
    <property type="component" value="Unassembled WGS sequence"/>
</dbReference>
<evidence type="ECO:0000313" key="2">
    <source>
        <dbReference type="Proteomes" id="UP001244207"/>
    </source>
</evidence>
<dbReference type="SUPFAM" id="SSF53067">
    <property type="entry name" value="Actin-like ATPase domain"/>
    <property type="match status" value="1"/>
</dbReference>
<name>A0AAD8UCQ4_GLOAC</name>
<reference evidence="1" key="1">
    <citation type="submission" date="2021-12" db="EMBL/GenBank/DDBJ databases">
        <title>Comparative genomics, transcriptomics and evolutionary studies reveal genomic signatures of adaptation to plant cell wall in hemibiotrophic fungi.</title>
        <authorList>
            <consortium name="DOE Joint Genome Institute"/>
            <person name="Baroncelli R."/>
            <person name="Diaz J.F."/>
            <person name="Benocci T."/>
            <person name="Peng M."/>
            <person name="Battaglia E."/>
            <person name="Haridas S."/>
            <person name="Andreopoulos W."/>
            <person name="Labutti K."/>
            <person name="Pangilinan J."/>
            <person name="Floch G.L."/>
            <person name="Makela M.R."/>
            <person name="Henrissat B."/>
            <person name="Grigoriev I.V."/>
            <person name="Crouch J.A."/>
            <person name="De Vries R.P."/>
            <person name="Sukno S.A."/>
            <person name="Thon M.R."/>
        </authorList>
    </citation>
    <scope>NUCLEOTIDE SEQUENCE</scope>
    <source>
        <strain evidence="1">CBS 112980</strain>
    </source>
</reference>
<dbReference type="GeneID" id="85398602"/>